<feature type="region of interest" description="Disordered" evidence="1">
    <location>
        <begin position="1"/>
        <end position="24"/>
    </location>
</feature>
<feature type="compositionally biased region" description="Acidic residues" evidence="1">
    <location>
        <begin position="1"/>
        <end position="10"/>
    </location>
</feature>
<gene>
    <name evidence="2" type="ORF">GOODEAATRI_030058</name>
</gene>
<sequence length="124" mass="13357">GGDGDMDESSDSPLSTASTSRSTASSIIRGQIKNWAHLNTGTLSGNCSLRLGLGGSVGSEGRAHLSRASLKYFLWTSNWKMVLSQSVEALSLPPCFFRKASKSFSAGYFSLPMKTTEESQETRR</sequence>
<evidence type="ECO:0000313" key="3">
    <source>
        <dbReference type="Proteomes" id="UP001476798"/>
    </source>
</evidence>
<feature type="non-terminal residue" evidence="2">
    <location>
        <position position="1"/>
    </location>
</feature>
<comment type="caution">
    <text evidence="2">The sequence shown here is derived from an EMBL/GenBank/DDBJ whole genome shotgun (WGS) entry which is preliminary data.</text>
</comment>
<feature type="compositionally biased region" description="Low complexity" evidence="1">
    <location>
        <begin position="11"/>
        <end position="24"/>
    </location>
</feature>
<evidence type="ECO:0000313" key="2">
    <source>
        <dbReference type="EMBL" id="MEQ2166604.1"/>
    </source>
</evidence>
<protein>
    <submittedName>
        <fullName evidence="2">Uncharacterized protein</fullName>
    </submittedName>
</protein>
<proteinExistence type="predicted"/>
<accession>A0ABV0N6S1</accession>
<evidence type="ECO:0000256" key="1">
    <source>
        <dbReference type="SAM" id="MobiDB-lite"/>
    </source>
</evidence>
<reference evidence="2 3" key="1">
    <citation type="submission" date="2021-06" db="EMBL/GenBank/DDBJ databases">
        <authorList>
            <person name="Palmer J.M."/>
        </authorList>
    </citation>
    <scope>NUCLEOTIDE SEQUENCE [LARGE SCALE GENOMIC DNA]</scope>
    <source>
        <strain evidence="2 3">GA_2019</strain>
        <tissue evidence="2">Muscle</tissue>
    </source>
</reference>
<keyword evidence="3" id="KW-1185">Reference proteome</keyword>
<dbReference type="Proteomes" id="UP001476798">
    <property type="component" value="Unassembled WGS sequence"/>
</dbReference>
<organism evidence="2 3">
    <name type="scientific">Goodea atripinnis</name>
    <dbReference type="NCBI Taxonomy" id="208336"/>
    <lineage>
        <taxon>Eukaryota</taxon>
        <taxon>Metazoa</taxon>
        <taxon>Chordata</taxon>
        <taxon>Craniata</taxon>
        <taxon>Vertebrata</taxon>
        <taxon>Euteleostomi</taxon>
        <taxon>Actinopterygii</taxon>
        <taxon>Neopterygii</taxon>
        <taxon>Teleostei</taxon>
        <taxon>Neoteleostei</taxon>
        <taxon>Acanthomorphata</taxon>
        <taxon>Ovalentaria</taxon>
        <taxon>Atherinomorphae</taxon>
        <taxon>Cyprinodontiformes</taxon>
        <taxon>Goodeidae</taxon>
        <taxon>Goodea</taxon>
    </lineage>
</organism>
<dbReference type="EMBL" id="JAHRIO010024619">
    <property type="protein sequence ID" value="MEQ2166604.1"/>
    <property type="molecule type" value="Genomic_DNA"/>
</dbReference>
<name>A0ABV0N6S1_9TELE</name>